<dbReference type="GO" id="GO:0006313">
    <property type="term" value="P:DNA transposition"/>
    <property type="evidence" value="ECO:0007669"/>
    <property type="project" value="InterPro"/>
</dbReference>
<name>T1BG30_9ZZZZ</name>
<feature type="compositionally biased region" description="Polar residues" evidence="1">
    <location>
        <begin position="127"/>
        <end position="137"/>
    </location>
</feature>
<reference evidence="3" key="2">
    <citation type="journal article" date="2014" name="ISME J.">
        <title>Microbial stratification in low pH oxic and suboxic macroscopic growths along an acid mine drainage.</title>
        <authorList>
            <person name="Mendez-Garcia C."/>
            <person name="Mesa V."/>
            <person name="Sprenger R.R."/>
            <person name="Richter M."/>
            <person name="Diez M.S."/>
            <person name="Solano J."/>
            <person name="Bargiela R."/>
            <person name="Golyshina O.V."/>
            <person name="Manteca A."/>
            <person name="Ramos J.L."/>
            <person name="Gallego J.R."/>
            <person name="Llorente I."/>
            <person name="Martins Dos Santos V.A."/>
            <person name="Jensen O.N."/>
            <person name="Pelaez A.I."/>
            <person name="Sanchez J."/>
            <person name="Ferrer M."/>
        </authorList>
    </citation>
    <scope>NUCLEOTIDE SEQUENCE</scope>
</reference>
<protein>
    <submittedName>
        <fullName evidence="3">Transposase IS116/IS110/IS902 family protein</fullName>
    </submittedName>
</protein>
<feature type="region of interest" description="Disordered" evidence="1">
    <location>
        <begin position="85"/>
        <end position="177"/>
    </location>
</feature>
<sequence length="177" mass="19177">MPKLARLPLPLPLDDRAHLARDLGQSELLAPPEESLRVERAQVAKGRKDVQFPMAIPGAGGYLANGIIAEIGDIHRFPDPEQLASYAGLASESDTSGGKTSEGRPVKNRGWQIESFPGTSVKGMLASEQTTQITQPNRKGAENKPAPKRRWGPPTGSLARDGRFLPSRGPTRRKTRP</sequence>
<proteinExistence type="predicted"/>
<dbReference type="AlphaFoldDB" id="T1BG30"/>
<gene>
    <name evidence="3" type="ORF">B1B_10428</name>
</gene>
<organism evidence="3">
    <name type="scientific">mine drainage metagenome</name>
    <dbReference type="NCBI Taxonomy" id="410659"/>
    <lineage>
        <taxon>unclassified sequences</taxon>
        <taxon>metagenomes</taxon>
        <taxon>ecological metagenomes</taxon>
    </lineage>
</organism>
<evidence type="ECO:0000256" key="1">
    <source>
        <dbReference type="SAM" id="MobiDB-lite"/>
    </source>
</evidence>
<comment type="caution">
    <text evidence="3">The sequence shown here is derived from an EMBL/GenBank/DDBJ whole genome shotgun (WGS) entry which is preliminary data.</text>
</comment>
<dbReference type="Pfam" id="PF02371">
    <property type="entry name" value="Transposase_20"/>
    <property type="match status" value="1"/>
</dbReference>
<evidence type="ECO:0000259" key="2">
    <source>
        <dbReference type="Pfam" id="PF02371"/>
    </source>
</evidence>
<feature type="domain" description="Transposase IS116/IS110/IS902 C-terminal" evidence="2">
    <location>
        <begin position="54"/>
        <end position="107"/>
    </location>
</feature>
<reference evidence="3" key="1">
    <citation type="submission" date="2013-08" db="EMBL/GenBank/DDBJ databases">
        <authorList>
            <person name="Mendez C."/>
            <person name="Richter M."/>
            <person name="Ferrer M."/>
            <person name="Sanchez J."/>
        </authorList>
    </citation>
    <scope>NUCLEOTIDE SEQUENCE</scope>
</reference>
<evidence type="ECO:0000313" key="3">
    <source>
        <dbReference type="EMBL" id="EQD53095.1"/>
    </source>
</evidence>
<dbReference type="EMBL" id="AUZY01006825">
    <property type="protein sequence ID" value="EQD53095.1"/>
    <property type="molecule type" value="Genomic_DNA"/>
</dbReference>
<dbReference type="GO" id="GO:0004803">
    <property type="term" value="F:transposase activity"/>
    <property type="evidence" value="ECO:0007669"/>
    <property type="project" value="InterPro"/>
</dbReference>
<dbReference type="InterPro" id="IPR003346">
    <property type="entry name" value="Transposase_20"/>
</dbReference>
<accession>T1BG30</accession>
<dbReference type="GO" id="GO:0003677">
    <property type="term" value="F:DNA binding"/>
    <property type="evidence" value="ECO:0007669"/>
    <property type="project" value="InterPro"/>
</dbReference>